<protein>
    <submittedName>
        <fullName evidence="1">Uncharacterized protein</fullName>
    </submittedName>
</protein>
<name>A0ACC2NTE1_9HYME</name>
<dbReference type="EMBL" id="CM056743">
    <property type="protein sequence ID" value="KAJ8674406.1"/>
    <property type="molecule type" value="Genomic_DNA"/>
</dbReference>
<accession>A0ACC2NTE1</accession>
<comment type="caution">
    <text evidence="1">The sequence shown here is derived from an EMBL/GenBank/DDBJ whole genome shotgun (WGS) entry which is preliminary data.</text>
</comment>
<organism evidence="1 2">
    <name type="scientific">Eretmocerus hayati</name>
    <dbReference type="NCBI Taxonomy" id="131215"/>
    <lineage>
        <taxon>Eukaryota</taxon>
        <taxon>Metazoa</taxon>
        <taxon>Ecdysozoa</taxon>
        <taxon>Arthropoda</taxon>
        <taxon>Hexapoda</taxon>
        <taxon>Insecta</taxon>
        <taxon>Pterygota</taxon>
        <taxon>Neoptera</taxon>
        <taxon>Endopterygota</taxon>
        <taxon>Hymenoptera</taxon>
        <taxon>Apocrita</taxon>
        <taxon>Proctotrupomorpha</taxon>
        <taxon>Chalcidoidea</taxon>
        <taxon>Aphelinidae</taxon>
        <taxon>Aphelininae</taxon>
        <taxon>Eretmocerus</taxon>
    </lineage>
</organism>
<evidence type="ECO:0000313" key="2">
    <source>
        <dbReference type="Proteomes" id="UP001239111"/>
    </source>
</evidence>
<dbReference type="Proteomes" id="UP001239111">
    <property type="component" value="Chromosome 3"/>
</dbReference>
<proteinExistence type="predicted"/>
<keyword evidence="2" id="KW-1185">Reference proteome</keyword>
<reference evidence="1" key="1">
    <citation type="submission" date="2023-04" db="EMBL/GenBank/DDBJ databases">
        <title>A chromosome-level genome assembly of the parasitoid wasp Eretmocerus hayati.</title>
        <authorList>
            <person name="Zhong Y."/>
            <person name="Liu S."/>
            <person name="Liu Y."/>
        </authorList>
    </citation>
    <scope>NUCLEOTIDE SEQUENCE</scope>
    <source>
        <strain evidence="1">ZJU_SS_LIU_2023</strain>
    </source>
</reference>
<gene>
    <name evidence="1" type="ORF">QAD02_005668</name>
</gene>
<sequence length="515" mass="57653">MKFIVILCFAISETLCLRLVGKFGVNFNYERNFSFGINDDSNSCDSIYDEPGKCKSEDECHDMWSDVPLKLEATSEGCALFGTYCCVIPSRSVIDRILLRQGHIYYTDSRGPTIHREKPKQIPPGNEEDEDFKLKNRQPSSYPGEGTPCAVIYRGFGKCTTIKECEKIWNGMPRNFSRVYYLECEALNNLICCPTPPGNVFNQEPSETDEDDKDNGRRNQTVNGEIPKATPITVLTSSLAKVMPKDCGGVGDGYRIFGGTETDINEYPWMALLEYERPDGKQEVQCGGSLISDVLVLTAAHCVRGGRLKDFDWRLRSVRLGEWNITSPRDCWTIPATSASKERIQCTESVSIPVKDFVTHEEYDPNSRSVHHDIALLQLARRVEFTDFIKPICLPRSGNLADRLIVAGWGQMNSSRRSDILRKVEVPRANRETCASIYRNIKTELNTGQICYGGDAGKDSCAGDSGGPLMEIRDGRAYLVGIVSLSFSESCGLKDVPSIYVKVFDYILWMDSQIG</sequence>
<evidence type="ECO:0000313" key="1">
    <source>
        <dbReference type="EMBL" id="KAJ8674406.1"/>
    </source>
</evidence>